<dbReference type="GO" id="GO:0008253">
    <property type="term" value="F:5'-nucleotidase activity"/>
    <property type="evidence" value="ECO:0007669"/>
    <property type="project" value="TreeGrafter"/>
</dbReference>
<evidence type="ECO:0000259" key="9">
    <source>
        <dbReference type="Pfam" id="PF02872"/>
    </source>
</evidence>
<evidence type="ECO:0000256" key="6">
    <source>
        <dbReference type="ARBA" id="ARBA00022764"/>
    </source>
</evidence>
<feature type="domain" description="5'-Nucleotidase C-terminal" evidence="9">
    <location>
        <begin position="364"/>
        <end position="507"/>
    </location>
</feature>
<dbReference type="FunFam" id="3.90.780.10:FF:000003">
    <property type="entry name" value="Protein UshA"/>
    <property type="match status" value="1"/>
</dbReference>
<evidence type="ECO:0000256" key="5">
    <source>
        <dbReference type="ARBA" id="ARBA00022741"/>
    </source>
</evidence>
<dbReference type="NCBIfam" id="NF007109">
    <property type="entry name" value="PRK09558.1"/>
    <property type="match status" value="1"/>
</dbReference>
<organism evidence="10">
    <name type="scientific">Salmonella enterica subsp. enterica serovar Paratyphi C</name>
    <dbReference type="NCBI Taxonomy" id="57046"/>
    <lineage>
        <taxon>Bacteria</taxon>
        <taxon>Pseudomonadati</taxon>
        <taxon>Pseudomonadota</taxon>
        <taxon>Gammaproteobacteria</taxon>
        <taxon>Enterobacterales</taxon>
        <taxon>Enterobacteriaceae</taxon>
        <taxon>Salmonella</taxon>
    </lineage>
</organism>
<dbReference type="SUPFAM" id="SSF56300">
    <property type="entry name" value="Metallo-dependent phosphatases"/>
    <property type="match status" value="1"/>
</dbReference>
<keyword evidence="5 7" id="KW-0547">Nucleotide-binding</keyword>
<dbReference type="PRINTS" id="PR01607">
    <property type="entry name" value="APYRASEFAMLY"/>
</dbReference>
<dbReference type="InterPro" id="IPR036907">
    <property type="entry name" value="5'-Nucleotdase_C_sf"/>
</dbReference>
<dbReference type="Pfam" id="PF02872">
    <property type="entry name" value="5_nucleotid_C"/>
    <property type="match status" value="1"/>
</dbReference>
<evidence type="ECO:0000259" key="8">
    <source>
        <dbReference type="Pfam" id="PF00149"/>
    </source>
</evidence>
<comment type="caution">
    <text evidence="10">The sequence shown here is derived from an EMBL/GenBank/DDBJ whole genome shotgun (WGS) entry which is preliminary data.</text>
</comment>
<evidence type="ECO:0000256" key="4">
    <source>
        <dbReference type="ARBA" id="ARBA00022729"/>
    </source>
</evidence>
<evidence type="ECO:0000256" key="2">
    <source>
        <dbReference type="ARBA" id="ARBA00006654"/>
    </source>
</evidence>
<dbReference type="Pfam" id="PF00149">
    <property type="entry name" value="Metallophos"/>
    <property type="match status" value="1"/>
</dbReference>
<dbReference type="PANTHER" id="PTHR11575:SF46">
    <property type="entry name" value="PROTEIN USHA"/>
    <property type="match status" value="1"/>
</dbReference>
<feature type="domain" description="Calcineurin-like phosphoesterase" evidence="8">
    <location>
        <begin position="35"/>
        <end position="253"/>
    </location>
</feature>
<dbReference type="GO" id="GO:0008768">
    <property type="term" value="F:UDP-sugar diphosphatase activity"/>
    <property type="evidence" value="ECO:0007669"/>
    <property type="project" value="TreeGrafter"/>
</dbReference>
<keyword evidence="4 7" id="KW-0732">Signal</keyword>
<protein>
    <submittedName>
        <fullName evidence="10">Bifunctional UDP-sugar hydrolase/5'-nucleotidase</fullName>
    </submittedName>
</protein>
<dbReference type="InterPro" id="IPR029052">
    <property type="entry name" value="Metallo-depent_PP-like"/>
</dbReference>
<keyword evidence="7 10" id="KW-0378">Hydrolase</keyword>
<name>A0A753FTJ8_SALET</name>
<reference evidence="10" key="2">
    <citation type="submission" date="2018-07" db="EMBL/GenBank/DDBJ databases">
        <authorList>
            <consortium name="NCBI Pathogen Detection Project"/>
        </authorList>
    </citation>
    <scope>NUCLEOTIDE SEQUENCE</scope>
    <source>
        <strain evidence="10">IP 4/77</strain>
    </source>
</reference>
<feature type="signal peptide" evidence="7">
    <location>
        <begin position="1"/>
        <end position="25"/>
    </location>
</feature>
<dbReference type="GO" id="GO:0030288">
    <property type="term" value="C:outer membrane-bounded periplasmic space"/>
    <property type="evidence" value="ECO:0007669"/>
    <property type="project" value="TreeGrafter"/>
</dbReference>
<dbReference type="InterPro" id="IPR008334">
    <property type="entry name" value="5'-Nucleotdase_C"/>
</dbReference>
<feature type="chain" id="PRO_5028518453" evidence="7">
    <location>
        <begin position="26"/>
        <end position="550"/>
    </location>
</feature>
<dbReference type="PROSITE" id="PS00785">
    <property type="entry name" value="5_NUCLEOTIDASE_1"/>
    <property type="match status" value="1"/>
</dbReference>
<dbReference type="PROSITE" id="PS00786">
    <property type="entry name" value="5_NUCLEOTIDASE_2"/>
    <property type="match status" value="1"/>
</dbReference>
<accession>A0A753FTJ8</accession>
<sequence>MKFLKRGVALALLAAFALTTQPAQAYVKDKTYKITILHTNDHHGHFWRSEYGEYGLAAQKTLVDSIRKEVAQEGGSVLLLSGGDINTGVPESDLQDAEPDFRGMNLIGYDAMAVGNHEFDNPLTVLRQQEKWAKFPFLSANIYQKSTGERLFKPWAIFTRQDIKIAVIGLTTDDTAKIGNPEYFTDIEFRKPAEEANVVIQELNMNEKPDVIIATTHMGHYDNGDHGSNAPGDVEMARSLPAGSLAMIVGGHSQDPVCMASENKKQVNYVPGTPCAPDKQNGIWIVQAHEWGKYVGRADFEFRNGEMKMVNYQLIPVNLKKKVTWDNGKSERVLYTPEIAENPQMLSLLTPFQNKGKAQLEVKIGSVNGLLEGDRSKVRFVQTNMGRVILAAQIARTGADFGVMSGGGIRDSIEAGDITYKSVLKVQPFGNIVVYADMSGKEVVDYLTAVAQMKPDSGAYPQFANVSFVAKEGKLTDLKIKGEPVDPAKTYRMATLSFNATGGDGYPRIDNKPGYVNTGFIDAEVLKEFIQQNSPLDAAAFTPKGEVSWL</sequence>
<dbReference type="FunFam" id="3.60.21.10:FF:000025">
    <property type="entry name" value="Protein UshA"/>
    <property type="match status" value="1"/>
</dbReference>
<dbReference type="PANTHER" id="PTHR11575">
    <property type="entry name" value="5'-NUCLEOTIDASE-RELATED"/>
    <property type="match status" value="1"/>
</dbReference>
<comment type="similarity">
    <text evidence="2 7">Belongs to the 5'-nucleotidase family.</text>
</comment>
<proteinExistence type="inferred from homology"/>
<comment type="subcellular location">
    <subcellularLocation>
        <location evidence="1">Periplasm</location>
    </subcellularLocation>
</comment>
<evidence type="ECO:0000256" key="3">
    <source>
        <dbReference type="ARBA" id="ARBA00022723"/>
    </source>
</evidence>
<evidence type="ECO:0000256" key="1">
    <source>
        <dbReference type="ARBA" id="ARBA00004418"/>
    </source>
</evidence>
<evidence type="ECO:0000313" key="10">
    <source>
        <dbReference type="EMBL" id="HAF8051620.1"/>
    </source>
</evidence>
<dbReference type="GO" id="GO:0000166">
    <property type="term" value="F:nucleotide binding"/>
    <property type="evidence" value="ECO:0007669"/>
    <property type="project" value="UniProtKB-KW"/>
</dbReference>
<dbReference type="Gene3D" id="3.90.780.10">
    <property type="entry name" value="5'-Nucleotidase, C-terminal domain"/>
    <property type="match status" value="1"/>
</dbReference>
<dbReference type="AlphaFoldDB" id="A0A753FTJ8"/>
<dbReference type="SUPFAM" id="SSF55816">
    <property type="entry name" value="5'-nucleotidase (syn. UDP-sugar hydrolase), C-terminal domain"/>
    <property type="match status" value="1"/>
</dbReference>
<dbReference type="CDD" id="cd07405">
    <property type="entry name" value="MPP_UshA_N"/>
    <property type="match status" value="1"/>
</dbReference>
<dbReference type="GO" id="GO:0009166">
    <property type="term" value="P:nucleotide catabolic process"/>
    <property type="evidence" value="ECO:0007669"/>
    <property type="project" value="InterPro"/>
</dbReference>
<evidence type="ECO:0000256" key="7">
    <source>
        <dbReference type="RuleBase" id="RU362119"/>
    </source>
</evidence>
<dbReference type="Gene3D" id="3.60.21.10">
    <property type="match status" value="1"/>
</dbReference>
<dbReference type="EMBL" id="DAAWIR010000007">
    <property type="protein sequence ID" value="HAF8051620.1"/>
    <property type="molecule type" value="Genomic_DNA"/>
</dbReference>
<dbReference type="InterPro" id="IPR004843">
    <property type="entry name" value="Calcineurin-like_PHP"/>
</dbReference>
<keyword evidence="3" id="KW-0479">Metal-binding</keyword>
<dbReference type="InterPro" id="IPR006179">
    <property type="entry name" value="5_nucleotidase/apyrase"/>
</dbReference>
<gene>
    <name evidence="10" type="ORF">GNB69_002489</name>
</gene>
<reference evidence="10" key="1">
    <citation type="journal article" date="2018" name="Genome Biol.">
        <title>SKESA: strategic k-mer extension for scrupulous assemblies.</title>
        <authorList>
            <person name="Souvorov A."/>
            <person name="Agarwala R."/>
            <person name="Lipman D.J."/>
        </authorList>
    </citation>
    <scope>NUCLEOTIDE SEQUENCE</scope>
    <source>
        <strain evidence="10">IP 4/77</strain>
    </source>
</reference>
<dbReference type="GO" id="GO:0046872">
    <property type="term" value="F:metal ion binding"/>
    <property type="evidence" value="ECO:0007669"/>
    <property type="project" value="UniProtKB-KW"/>
</dbReference>
<keyword evidence="6" id="KW-0574">Periplasm</keyword>
<dbReference type="InterPro" id="IPR006146">
    <property type="entry name" value="5'-Nucleotdase_CS"/>
</dbReference>